<evidence type="ECO:0000259" key="2">
    <source>
        <dbReference type="PROSITE" id="PS51762"/>
    </source>
</evidence>
<dbReference type="InterPro" id="IPR000757">
    <property type="entry name" value="Beta-glucanase-like"/>
</dbReference>
<dbReference type="AlphaFoldDB" id="A0A516RH92"/>
<name>A0A516RH92_STRST</name>
<evidence type="ECO:0000256" key="1">
    <source>
        <dbReference type="SAM" id="SignalP"/>
    </source>
</evidence>
<dbReference type="Gene3D" id="2.60.120.200">
    <property type="match status" value="1"/>
</dbReference>
<feature type="domain" description="GH16" evidence="2">
    <location>
        <begin position="100"/>
        <end position="308"/>
    </location>
</feature>
<dbReference type="CDD" id="cd00413">
    <property type="entry name" value="Glyco_hydrolase_16"/>
    <property type="match status" value="1"/>
</dbReference>
<dbReference type="GO" id="GO:0005975">
    <property type="term" value="P:carbohydrate metabolic process"/>
    <property type="evidence" value="ECO:0007669"/>
    <property type="project" value="InterPro"/>
</dbReference>
<evidence type="ECO:0000313" key="3">
    <source>
        <dbReference type="EMBL" id="QDQ15019.1"/>
    </source>
</evidence>
<proteinExistence type="predicted"/>
<organism evidence="3 4">
    <name type="scientific">Streptomyces spectabilis</name>
    <dbReference type="NCBI Taxonomy" id="68270"/>
    <lineage>
        <taxon>Bacteria</taxon>
        <taxon>Bacillati</taxon>
        <taxon>Actinomycetota</taxon>
        <taxon>Actinomycetes</taxon>
        <taxon>Kitasatosporales</taxon>
        <taxon>Streptomycetaceae</taxon>
        <taxon>Streptomyces</taxon>
    </lineage>
</organism>
<reference evidence="3 4" key="1">
    <citation type="journal article" date="2019" name="J. Ind. Microbiol. Biotechnol.">
        <title>The complete genomic sequence of Streptomyces spectabilis NRRL-2792 and identification of secondary metabolite biosynthetic gene clusters.</title>
        <authorList>
            <person name="Sinha A."/>
            <person name="Phillips-Salemka S."/>
            <person name="Niraula T.A."/>
            <person name="Short K.A."/>
            <person name="Niraula N.P."/>
        </authorList>
    </citation>
    <scope>NUCLEOTIDE SEQUENCE [LARGE SCALE GENOMIC DNA]</scope>
    <source>
        <strain evidence="3 4">NRRL 2792</strain>
    </source>
</reference>
<dbReference type="EMBL" id="CP040916">
    <property type="protein sequence ID" value="QDQ15019.1"/>
    <property type="molecule type" value="Genomic_DNA"/>
</dbReference>
<dbReference type="Pfam" id="PF00722">
    <property type="entry name" value="Glyco_hydro_16"/>
    <property type="match status" value="1"/>
</dbReference>
<sequence length="348" mass="37713">MPQRERRRRRTPLIAVTFGTALVVALLCASGEASGASAPSEDACRTTTTGMPRGDCGPFRQVFAEDFEGDRVPLGSFADCDHTPDRRTAYCGGLTGEYRADWWAYPTGWQDTAKSGADGNTGRAVGGIYHPEDTVSVGPAGDGDGRMRIRMWRPSGGGDVHSAAVVPKRAMEQAYGKFSARIKVTKVAAGYKSAWLHYGGGCEIDYPEQNWTDTITAFHHPCDRRPQGSFPTGERWTEWHTVSTEWTPGRVRFFLDGECVGEDTRGVPSRPMSWILQNESALYGPYAAPGSSAQLDVTWITAYAYAGWDGRGLVVPGGRDLGCHVRSGGPGVRAAPAHDCAYEREVSP</sequence>
<dbReference type="InterPro" id="IPR013320">
    <property type="entry name" value="ConA-like_dom_sf"/>
</dbReference>
<feature type="signal peptide" evidence="1">
    <location>
        <begin position="1"/>
        <end position="35"/>
    </location>
</feature>
<gene>
    <name evidence="3" type="ORF">FH965_34430</name>
</gene>
<dbReference type="GO" id="GO:0004553">
    <property type="term" value="F:hydrolase activity, hydrolyzing O-glycosyl compounds"/>
    <property type="evidence" value="ECO:0007669"/>
    <property type="project" value="InterPro"/>
</dbReference>
<keyword evidence="1" id="KW-0732">Signal</keyword>
<dbReference type="Proteomes" id="UP000316806">
    <property type="component" value="Chromosome"/>
</dbReference>
<keyword evidence="3" id="KW-0378">Hydrolase</keyword>
<protein>
    <submittedName>
        <fullName evidence="3">Glycoside hydrolase family 16 protein</fullName>
    </submittedName>
</protein>
<accession>A0A516RH92</accession>
<feature type="chain" id="PRO_5039466198" evidence="1">
    <location>
        <begin position="36"/>
        <end position="348"/>
    </location>
</feature>
<dbReference type="PROSITE" id="PS51762">
    <property type="entry name" value="GH16_2"/>
    <property type="match status" value="1"/>
</dbReference>
<evidence type="ECO:0000313" key="4">
    <source>
        <dbReference type="Proteomes" id="UP000316806"/>
    </source>
</evidence>
<dbReference type="SUPFAM" id="SSF49899">
    <property type="entry name" value="Concanavalin A-like lectins/glucanases"/>
    <property type="match status" value="1"/>
</dbReference>
<dbReference type="RefSeq" id="WP_144322223.1">
    <property type="nucleotide sequence ID" value="NZ_CP040916.1"/>
</dbReference>